<feature type="domain" description="Autotransporter" evidence="3">
    <location>
        <begin position="1054"/>
        <end position="1319"/>
    </location>
</feature>
<proteinExistence type="predicted"/>
<evidence type="ECO:0000259" key="3">
    <source>
        <dbReference type="PROSITE" id="PS51208"/>
    </source>
</evidence>
<dbReference type="InterPro" id="IPR006315">
    <property type="entry name" value="OM_autotransptr_brl_dom"/>
</dbReference>
<gene>
    <name evidence="4" type="ORF">HMPREF3206_01393</name>
</gene>
<dbReference type="Gene3D" id="2.40.128.130">
    <property type="entry name" value="Autotransporter beta-domain"/>
    <property type="match status" value="1"/>
</dbReference>
<dbReference type="NCBIfam" id="TIGR01414">
    <property type="entry name" value="autotrans_barl"/>
    <property type="match status" value="2"/>
</dbReference>
<dbReference type="EMBL" id="LRPX01000069">
    <property type="protein sequence ID" value="KXA13491.1"/>
    <property type="molecule type" value="Genomic_DNA"/>
</dbReference>
<evidence type="ECO:0000256" key="1">
    <source>
        <dbReference type="SAM" id="MobiDB-lite"/>
    </source>
</evidence>
<comment type="caution">
    <text evidence="4">The sequence shown here is derived from an EMBL/GenBank/DDBJ whole genome shotgun (WGS) entry which is preliminary data.</text>
</comment>
<feature type="region of interest" description="Disordered" evidence="1">
    <location>
        <begin position="661"/>
        <end position="688"/>
    </location>
</feature>
<dbReference type="RefSeq" id="WP_060793798.1">
    <property type="nucleotide sequence ID" value="NZ_KQ956559.1"/>
</dbReference>
<dbReference type="InterPro" id="IPR011050">
    <property type="entry name" value="Pectin_lyase_fold/virulence"/>
</dbReference>
<accession>A0A133NB17</accession>
<dbReference type="Proteomes" id="UP000070617">
    <property type="component" value="Unassembled WGS sequence"/>
</dbReference>
<organism evidence="4 5">
    <name type="scientific">Fusobacterium equinum</name>
    <dbReference type="NCBI Taxonomy" id="134605"/>
    <lineage>
        <taxon>Bacteria</taxon>
        <taxon>Fusobacteriati</taxon>
        <taxon>Fusobacteriota</taxon>
        <taxon>Fusobacteriia</taxon>
        <taxon>Fusobacteriales</taxon>
        <taxon>Fusobacteriaceae</taxon>
        <taxon>Fusobacterium</taxon>
    </lineage>
</organism>
<reference evidence="5" key="1">
    <citation type="submission" date="2016-01" db="EMBL/GenBank/DDBJ databases">
        <authorList>
            <person name="Mitreva M."/>
            <person name="Pepin K.H."/>
            <person name="Mihindukulasuriya K.A."/>
            <person name="Fulton R."/>
            <person name="Fronick C."/>
            <person name="O'Laughlin M."/>
            <person name="Miner T."/>
            <person name="Herter B."/>
            <person name="Rosa B.A."/>
            <person name="Cordes M."/>
            <person name="Tomlinson C."/>
            <person name="Wollam A."/>
            <person name="Palsikar V.B."/>
            <person name="Mardis E.R."/>
            <person name="Wilson R.K."/>
        </authorList>
    </citation>
    <scope>NUCLEOTIDE SEQUENCE [LARGE SCALE GENOMIC DNA]</scope>
    <source>
        <strain evidence="5">CMW8396</strain>
    </source>
</reference>
<dbReference type="PROSITE" id="PS51208">
    <property type="entry name" value="AUTOTRANSPORTER"/>
    <property type="match status" value="1"/>
</dbReference>
<dbReference type="Pfam" id="PF03212">
    <property type="entry name" value="Pertactin"/>
    <property type="match status" value="1"/>
</dbReference>
<name>A0A133NB17_9FUSO</name>
<dbReference type="SUPFAM" id="SSF103515">
    <property type="entry name" value="Autotransporter"/>
    <property type="match status" value="1"/>
</dbReference>
<dbReference type="InterPro" id="IPR004899">
    <property type="entry name" value="Pertactin_central"/>
</dbReference>
<dbReference type="InterPro" id="IPR036709">
    <property type="entry name" value="Autotransporte_beta_dom_sf"/>
</dbReference>
<dbReference type="InterPro" id="IPR005546">
    <property type="entry name" value="Autotransporte_beta"/>
</dbReference>
<sequence>MKLKNKKYISLFAYLLVSHFAFSMEAHIVQNGKKQEVGNEKITLKHDFTKMDQKVKEAEEYSKKLFKEGKISGVISGTLYPFSGEEALSKTGVIFDFKLENNNANSASLTGKKLDLIDGTIDVTAMPWNLYGKDNIATIENSEINIKKTREYPYYHFNDDDMMRNYYESSQNYLQLMRSIEEKEKYLDKLYVSQPIYVGNSYLYLKNSTVKVDAKKEDNTNDLIVREHLVMNRKDDNKNFNSSKAGLQIIRDGEKLEKGKYDLELSNSLNITLSIEDNFAFSYYNKDSIKKWYQNRFHSEKGRPLFLLGKNAKLKAGTFRVDNSKIWTYLYMANMFDLMDVYFNKDNRMIVFEKDSEADLEKIEIQNSNLKFEDAIVRLKNANGPVLISEYSQITGRGIFDIYGQSILKETIGTGDRIDKNLFFTDLEFLPGSKMDLSFIQDAHRNYFSIDTGIEEIKDDALKGGEYKFTFHNNTNTYLGYSQRKLNRKIQRKPDSNEAKGIGLTHASDADMNFKEGSHLYLYREKYAKDTLKKGGTWKEENDEQGNLLDFTGRLHFDNANIHFRSNLKEELSDRLIASRYPITGTGAKLHIKNSGATDTTGKERLTLIEAKKGVGADTKFSLSHDLELGGYVYTLHEKISADGAKEYYLASGVVEGVRPENSEKPKEIQTGIPDSSSYTKKDSIHNQESIDNQKIRVEAAGEDYAISWEGSSEKEVNIHNSHVAAKGKKGILVKNSKVNLKASELSATDGMDIDGTDTNKERLLVDKDSSLYLEHAKGGAALAVKEAGVKFDNSKKILLKGTYAIYSNGGNIAGNGIFNIDGNIYHKGKGGIDLTLEKGSVLNTSSIDIAGNRDSSKLHFKAGSAMYINNYSNTNMIFDKGSALHTYAISEANQHLDIYHRGNKVIFTQPISFHNTDIYFRTNMDEEESDKLELLGSLSGTSANLHLMNHAEADMPAGGKKVELVYAKSPKNFKWNLANQVEVGGYFYNAVIEKTSQGPNQDIISVRIGDAGTRKATLSSTAKGVISNSVSDYTMYHSFHDSLFDSLYSNDYSSQKLHSIWAKTSGNTFETKEYGMKNEVNTILVGMDRALNAEEGLYGGFFAGNLHNSKKISSSSGKGSFQGFTGGAYLSYRGYLGFGDAFVAYTTGKSKYHVLDTASATVTNDRNSKHLGAGLRFGRQFFMDNGEHFYVEPSAKITYGRLNAETSKASNGLMTKVDAIKSWTTGAYARVGYQNQFTFGKINSYAKVGVTQEILGKYNVRLNQSGVEQVKLDGNTMNYGVGLEYSLGNNSISFDFDVKNSPILKNYYKVSLGYQYKF</sequence>
<feature type="chain" id="PRO_5007457891" evidence="2">
    <location>
        <begin position="24"/>
        <end position="1319"/>
    </location>
</feature>
<evidence type="ECO:0000256" key="2">
    <source>
        <dbReference type="SAM" id="SignalP"/>
    </source>
</evidence>
<keyword evidence="5" id="KW-1185">Reference proteome</keyword>
<feature type="signal peptide" evidence="2">
    <location>
        <begin position="1"/>
        <end position="23"/>
    </location>
</feature>
<dbReference type="SMART" id="SM00869">
    <property type="entry name" value="Autotransporter"/>
    <property type="match status" value="1"/>
</dbReference>
<evidence type="ECO:0000313" key="5">
    <source>
        <dbReference type="Proteomes" id="UP000070617"/>
    </source>
</evidence>
<keyword evidence="2" id="KW-0732">Signal</keyword>
<dbReference type="SUPFAM" id="SSF51126">
    <property type="entry name" value="Pectin lyase-like"/>
    <property type="match status" value="2"/>
</dbReference>
<protein>
    <submittedName>
        <fullName evidence="4">Outer membrane autotransporter barrel domain protein</fullName>
    </submittedName>
</protein>
<dbReference type="PATRIC" id="fig|134605.3.peg.1379"/>
<dbReference type="GO" id="GO:0019867">
    <property type="term" value="C:outer membrane"/>
    <property type="evidence" value="ECO:0007669"/>
    <property type="project" value="InterPro"/>
</dbReference>
<evidence type="ECO:0000313" key="4">
    <source>
        <dbReference type="EMBL" id="KXA13491.1"/>
    </source>
</evidence>